<comment type="caution">
    <text evidence="2">The sequence shown here is derived from an EMBL/GenBank/DDBJ whole genome shotgun (WGS) entry which is preliminary data.</text>
</comment>
<organism evidence="2 3">
    <name type="scientific">Parasphingorhabdus flavimaris</name>
    <dbReference type="NCBI Taxonomy" id="266812"/>
    <lineage>
        <taxon>Bacteria</taxon>
        <taxon>Pseudomonadati</taxon>
        <taxon>Pseudomonadota</taxon>
        <taxon>Alphaproteobacteria</taxon>
        <taxon>Sphingomonadales</taxon>
        <taxon>Sphingomonadaceae</taxon>
        <taxon>Parasphingorhabdus</taxon>
    </lineage>
</organism>
<accession>A0ABX2MY74</accession>
<keyword evidence="1" id="KW-0812">Transmembrane</keyword>
<dbReference type="RefSeq" id="WP_176277966.1">
    <property type="nucleotide sequence ID" value="NZ_JABWMH010000001.1"/>
</dbReference>
<dbReference type="EMBL" id="JABWMH010000001">
    <property type="protein sequence ID" value="NVD26399.1"/>
    <property type="molecule type" value="Genomic_DNA"/>
</dbReference>
<reference evidence="2 3" key="1">
    <citation type="submission" date="2020-06" db="EMBL/GenBank/DDBJ databases">
        <authorList>
            <person name="Kim S.-J."/>
            <person name="Park S.-J."/>
        </authorList>
    </citation>
    <scope>NUCLEOTIDE SEQUENCE [LARGE SCALE GENOMIC DNA]</scope>
    <source>
        <strain evidence="2 3">SW-151</strain>
    </source>
</reference>
<name>A0ABX2MY74_9SPHN</name>
<keyword evidence="1" id="KW-1133">Transmembrane helix</keyword>
<evidence type="ECO:0000256" key="1">
    <source>
        <dbReference type="SAM" id="Phobius"/>
    </source>
</evidence>
<evidence type="ECO:0000313" key="2">
    <source>
        <dbReference type="EMBL" id="NVD26399.1"/>
    </source>
</evidence>
<keyword evidence="3" id="KW-1185">Reference proteome</keyword>
<sequence>MNIQPSRRLWVPVVIVSGILILLGTLAWLLFSRVESSISPDPVSIANASLTNLQEQNRLTIFSASYNATVTTTLSKLGLSARKTLIMPGTVRYEIDLAKLGADDVRWDARDNIFYVQMPAIEIARPEVHIEQIQTYDDGGILIALTDAEKVLDQANRKKGVAELARQARNPLQMRLARESARRAVRHNFALPLQAAGVEAKIDAFFPYERSRYEDRWDYSRPIRDVLAEQQKTGGEAQ</sequence>
<dbReference type="InterPro" id="IPR025324">
    <property type="entry name" value="DUF4230"/>
</dbReference>
<dbReference type="Proteomes" id="UP000652427">
    <property type="component" value="Unassembled WGS sequence"/>
</dbReference>
<keyword evidence="1" id="KW-0472">Membrane</keyword>
<protein>
    <submittedName>
        <fullName evidence="2">DUF4230 domain-containing protein</fullName>
    </submittedName>
</protein>
<proteinExistence type="predicted"/>
<dbReference type="Pfam" id="PF14014">
    <property type="entry name" value="DUF4230"/>
    <property type="match status" value="1"/>
</dbReference>
<gene>
    <name evidence="2" type="ORF">HUO14_00610</name>
</gene>
<feature type="transmembrane region" description="Helical" evidence="1">
    <location>
        <begin position="9"/>
        <end position="31"/>
    </location>
</feature>
<evidence type="ECO:0000313" key="3">
    <source>
        <dbReference type="Proteomes" id="UP000652427"/>
    </source>
</evidence>